<evidence type="ECO:0000313" key="3">
    <source>
        <dbReference type="Proteomes" id="UP000729290"/>
    </source>
</evidence>
<organism evidence="2 3">
    <name type="scientific">Anaerotignum lactatifermentans</name>
    <dbReference type="NCBI Taxonomy" id="160404"/>
    <lineage>
        <taxon>Bacteria</taxon>
        <taxon>Bacillati</taxon>
        <taxon>Bacillota</taxon>
        <taxon>Clostridia</taxon>
        <taxon>Lachnospirales</taxon>
        <taxon>Anaerotignaceae</taxon>
        <taxon>Anaerotignum</taxon>
    </lineage>
</organism>
<dbReference type="EMBL" id="JACSNV010000001">
    <property type="protein sequence ID" value="MBM6876723.1"/>
    <property type="molecule type" value="Genomic_DNA"/>
</dbReference>
<dbReference type="RefSeq" id="WP_205132366.1">
    <property type="nucleotide sequence ID" value="NZ_JACSNT010000001.1"/>
</dbReference>
<dbReference type="Proteomes" id="UP000729290">
    <property type="component" value="Unassembled WGS sequence"/>
</dbReference>
<reference evidence="2 3" key="1">
    <citation type="journal article" date="2021" name="Sci. Rep.">
        <title>The distribution of antibiotic resistance genes in chicken gut microbiota commensals.</title>
        <authorList>
            <person name="Juricova H."/>
            <person name="Matiasovicova J."/>
            <person name="Kubasova T."/>
            <person name="Cejkova D."/>
            <person name="Rychlik I."/>
        </authorList>
    </citation>
    <scope>NUCLEOTIDE SEQUENCE [LARGE SCALE GENOMIC DNA]</scope>
    <source>
        <strain evidence="2 3">An431b</strain>
    </source>
</reference>
<dbReference type="Pfam" id="PF07561">
    <property type="entry name" value="DUF1540"/>
    <property type="match status" value="1"/>
</dbReference>
<dbReference type="InterPro" id="IPR011437">
    <property type="entry name" value="DUF1540"/>
</dbReference>
<evidence type="ECO:0000259" key="1">
    <source>
        <dbReference type="Pfam" id="PF07561"/>
    </source>
</evidence>
<gene>
    <name evidence="2" type="ORF">H9X83_00910</name>
</gene>
<proteinExistence type="predicted"/>
<comment type="caution">
    <text evidence="2">The sequence shown here is derived from an EMBL/GenBank/DDBJ whole genome shotgun (WGS) entry which is preliminary data.</text>
</comment>
<accession>A0ABS2G7I8</accession>
<name>A0ABS2G7I8_9FIRM</name>
<evidence type="ECO:0000313" key="2">
    <source>
        <dbReference type="EMBL" id="MBM6876723.1"/>
    </source>
</evidence>
<sequence length="53" mass="6075">MEKCNECIKCTVDNCKHHHNTKNYCTLASIEVGTHEANPTQDQCTDCLSFMKR</sequence>
<feature type="domain" description="DUF1540" evidence="1">
    <location>
        <begin position="8"/>
        <end position="50"/>
    </location>
</feature>
<keyword evidence="3" id="KW-1185">Reference proteome</keyword>
<protein>
    <submittedName>
        <fullName evidence="2">DUF1540 domain-containing protein</fullName>
    </submittedName>
</protein>